<name>A0A3M9MI94_9MICO</name>
<dbReference type="InterPro" id="IPR005545">
    <property type="entry name" value="YCII"/>
</dbReference>
<comment type="caution">
    <text evidence="3">The sequence shown here is derived from an EMBL/GenBank/DDBJ whole genome shotgun (WGS) entry which is preliminary data.</text>
</comment>
<dbReference type="Gene3D" id="3.30.70.1060">
    <property type="entry name" value="Dimeric alpha+beta barrel"/>
    <property type="match status" value="1"/>
</dbReference>
<comment type="similarity">
    <text evidence="1">Belongs to the YciI family.</text>
</comment>
<keyword evidence="4" id="KW-1185">Reference proteome</keyword>
<dbReference type="PANTHER" id="PTHR35174">
    <property type="entry name" value="BLL7171 PROTEIN-RELATED"/>
    <property type="match status" value="1"/>
</dbReference>
<feature type="domain" description="YCII-related" evidence="2">
    <location>
        <begin position="29"/>
        <end position="131"/>
    </location>
</feature>
<dbReference type="InterPro" id="IPR011008">
    <property type="entry name" value="Dimeric_a/b-barrel"/>
</dbReference>
<gene>
    <name evidence="3" type="ORF">EFY87_01190</name>
</gene>
<proteinExistence type="inferred from homology"/>
<dbReference type="AlphaFoldDB" id="A0A3M9MI94"/>
<dbReference type="PANTHER" id="PTHR35174:SF3">
    <property type="entry name" value="BLL7171 PROTEIN"/>
    <property type="match status" value="1"/>
</dbReference>
<accession>A0A3M9MI94</accession>
<protein>
    <submittedName>
        <fullName evidence="3">Transcription initiation protein</fullName>
    </submittedName>
</protein>
<dbReference type="SUPFAM" id="SSF54909">
    <property type="entry name" value="Dimeric alpha+beta barrel"/>
    <property type="match status" value="1"/>
</dbReference>
<evidence type="ECO:0000259" key="2">
    <source>
        <dbReference type="Pfam" id="PF03795"/>
    </source>
</evidence>
<evidence type="ECO:0000313" key="4">
    <source>
        <dbReference type="Proteomes" id="UP000271678"/>
    </source>
</evidence>
<sequence length="144" mass="16127">MRRPVDIGSTYPSWCCQRMYTPHTERVTMRFLVLLPAPEAEWAKLPPEEHEKGMRAHARFNRELAEGGHRVVVASPLRPSAEALSMRPDGNGGTTVTDGPFTESVEQIVGFYLIESDDREGVRACCRQLSSTGDLIELRELEGN</sequence>
<evidence type="ECO:0000256" key="1">
    <source>
        <dbReference type="ARBA" id="ARBA00007689"/>
    </source>
</evidence>
<dbReference type="Pfam" id="PF03795">
    <property type="entry name" value="YCII"/>
    <property type="match status" value="1"/>
</dbReference>
<dbReference type="EMBL" id="RJJQ01000001">
    <property type="protein sequence ID" value="RNI25282.1"/>
    <property type="molecule type" value="Genomic_DNA"/>
</dbReference>
<reference evidence="3 4" key="1">
    <citation type="submission" date="2018-11" db="EMBL/GenBank/DDBJ databases">
        <title>Draft genome of Simplicispira Flexivirga sp. BO-16.</title>
        <authorList>
            <person name="Im W.T."/>
        </authorList>
    </citation>
    <scope>NUCLEOTIDE SEQUENCE [LARGE SCALE GENOMIC DNA]</scope>
    <source>
        <strain evidence="3 4">BO-16</strain>
    </source>
</reference>
<organism evidence="3 4">
    <name type="scientific">Flexivirga caeni</name>
    <dbReference type="NCBI Taxonomy" id="2294115"/>
    <lineage>
        <taxon>Bacteria</taxon>
        <taxon>Bacillati</taxon>
        <taxon>Actinomycetota</taxon>
        <taxon>Actinomycetes</taxon>
        <taxon>Micrococcales</taxon>
        <taxon>Dermacoccaceae</taxon>
        <taxon>Flexivirga</taxon>
    </lineage>
</organism>
<dbReference type="Proteomes" id="UP000271678">
    <property type="component" value="Unassembled WGS sequence"/>
</dbReference>
<evidence type="ECO:0000313" key="3">
    <source>
        <dbReference type="EMBL" id="RNI25282.1"/>
    </source>
</evidence>